<comment type="caution">
    <text evidence="1">The sequence shown here is derived from an EMBL/GenBank/DDBJ whole genome shotgun (WGS) entry which is preliminary data.</text>
</comment>
<dbReference type="OrthoDB" id="6459788at2759"/>
<evidence type="ECO:0000313" key="2">
    <source>
        <dbReference type="Proteomes" id="UP000886998"/>
    </source>
</evidence>
<accession>A0A8X6IQF3</accession>
<dbReference type="Proteomes" id="UP000886998">
    <property type="component" value="Unassembled WGS sequence"/>
</dbReference>
<organism evidence="1 2">
    <name type="scientific">Trichonephila inaurata madagascariensis</name>
    <dbReference type="NCBI Taxonomy" id="2747483"/>
    <lineage>
        <taxon>Eukaryota</taxon>
        <taxon>Metazoa</taxon>
        <taxon>Ecdysozoa</taxon>
        <taxon>Arthropoda</taxon>
        <taxon>Chelicerata</taxon>
        <taxon>Arachnida</taxon>
        <taxon>Araneae</taxon>
        <taxon>Araneomorphae</taxon>
        <taxon>Entelegynae</taxon>
        <taxon>Araneoidea</taxon>
        <taxon>Nephilidae</taxon>
        <taxon>Trichonephila</taxon>
        <taxon>Trichonephila inaurata</taxon>
    </lineage>
</organism>
<gene>
    <name evidence="1" type="primary">AVEN_222466_1</name>
    <name evidence="1" type="ORF">TNIN_167971</name>
</gene>
<name>A0A8X6IQF3_9ARAC</name>
<evidence type="ECO:0000313" key="1">
    <source>
        <dbReference type="EMBL" id="GFS55222.1"/>
    </source>
</evidence>
<sequence>MIWAKFTRLEQFETPSCLELRFQLNYVSALRNKVKLLRKDYYSLPSDVDLTEVDRKLELLEDRLYKTEVRFHFLLSKLDNANVSMSEVIREENNVLSGNEGRQTSIKLPEIPLPQFSGLYEEWSTFKDQFDNLISNNEKLTNSQKLLFTLRS</sequence>
<reference evidence="1" key="1">
    <citation type="submission" date="2020-08" db="EMBL/GenBank/DDBJ databases">
        <title>Multicomponent nature underlies the extraordinary mechanical properties of spider dragline silk.</title>
        <authorList>
            <person name="Kono N."/>
            <person name="Nakamura H."/>
            <person name="Mori M."/>
            <person name="Yoshida Y."/>
            <person name="Ohtoshi R."/>
            <person name="Malay A.D."/>
            <person name="Moran D.A.P."/>
            <person name="Tomita M."/>
            <person name="Numata K."/>
            <person name="Arakawa K."/>
        </authorList>
    </citation>
    <scope>NUCLEOTIDE SEQUENCE</scope>
</reference>
<proteinExistence type="predicted"/>
<dbReference type="AlphaFoldDB" id="A0A8X6IQF3"/>
<protein>
    <submittedName>
        <fullName evidence="1">Uncharacterized protein</fullName>
    </submittedName>
</protein>
<keyword evidence="2" id="KW-1185">Reference proteome</keyword>
<dbReference type="EMBL" id="BMAV01027011">
    <property type="protein sequence ID" value="GFS55222.1"/>
    <property type="molecule type" value="Genomic_DNA"/>
</dbReference>